<sequence>MISPFNPRARSDAYGSKINRDHSSILVYGVPWVTIILACLAPMVPFIALAPLIPPLGYLFLLTWRLVRPGLLPLWAGLPLGALDDLFSGQPFGNGIFLFSITLLTLETVEMRFPWRSFLLDWLTASIALAIYLYAGFLFSGAELTSIQLRLILPQLLLSIVLFPIIARMVALLDRFRLMRIRRVG</sequence>
<accession>A0A420ERX1</accession>
<name>A0A420ERX1_9SPHN</name>
<evidence type="ECO:0000256" key="2">
    <source>
        <dbReference type="ARBA" id="ARBA00007776"/>
    </source>
</evidence>
<dbReference type="Proteomes" id="UP000284395">
    <property type="component" value="Unassembled WGS sequence"/>
</dbReference>
<evidence type="ECO:0000313" key="10">
    <source>
        <dbReference type="Proteomes" id="UP000284395"/>
    </source>
</evidence>
<evidence type="ECO:0000256" key="3">
    <source>
        <dbReference type="ARBA" id="ARBA00022475"/>
    </source>
</evidence>
<evidence type="ECO:0000256" key="7">
    <source>
        <dbReference type="ARBA" id="ARBA00023136"/>
    </source>
</evidence>
<dbReference type="OrthoDB" id="7426601at2"/>
<gene>
    <name evidence="9" type="ORF">D6851_02845</name>
</gene>
<evidence type="ECO:0000256" key="8">
    <source>
        <dbReference type="SAM" id="Phobius"/>
    </source>
</evidence>
<keyword evidence="7 8" id="KW-0472">Membrane</keyword>
<proteinExistence type="inferred from homology"/>
<protein>
    <submittedName>
        <fullName evidence="9">Rod shape-determining protein MreD</fullName>
    </submittedName>
</protein>
<feature type="transmembrane region" description="Helical" evidence="8">
    <location>
        <begin position="25"/>
        <end position="49"/>
    </location>
</feature>
<dbReference type="EMBL" id="RAPF01000001">
    <property type="protein sequence ID" value="RKF23422.1"/>
    <property type="molecule type" value="Genomic_DNA"/>
</dbReference>
<keyword evidence="6 8" id="KW-1133">Transmembrane helix</keyword>
<dbReference type="AlphaFoldDB" id="A0A420ERX1"/>
<reference evidence="9 10" key="1">
    <citation type="submission" date="2018-09" db="EMBL/GenBank/DDBJ databases">
        <title>Altererythrobacter spongiae sp. nov., isolated from a marine sponge.</title>
        <authorList>
            <person name="Zhuang L."/>
            <person name="Luo L."/>
        </authorList>
    </citation>
    <scope>NUCLEOTIDE SEQUENCE [LARGE SCALE GENOMIC DNA]</scope>
    <source>
        <strain evidence="9 10">HN-Y73</strain>
    </source>
</reference>
<keyword evidence="10" id="KW-1185">Reference proteome</keyword>
<feature type="transmembrane region" description="Helical" evidence="8">
    <location>
        <begin position="151"/>
        <end position="173"/>
    </location>
</feature>
<evidence type="ECO:0000256" key="6">
    <source>
        <dbReference type="ARBA" id="ARBA00022989"/>
    </source>
</evidence>
<comment type="caution">
    <text evidence="9">The sequence shown here is derived from an EMBL/GenBank/DDBJ whole genome shotgun (WGS) entry which is preliminary data.</text>
</comment>
<comment type="similarity">
    <text evidence="2">Belongs to the MreD family.</text>
</comment>
<feature type="transmembrane region" description="Helical" evidence="8">
    <location>
        <begin position="88"/>
        <end position="106"/>
    </location>
</feature>
<comment type="subcellular location">
    <subcellularLocation>
        <location evidence="1">Cell membrane</location>
        <topology evidence="1">Multi-pass membrane protein</topology>
    </subcellularLocation>
</comment>
<organism evidence="9 10">
    <name type="scientific">Altericroceibacterium spongiae</name>
    <dbReference type="NCBI Taxonomy" id="2320269"/>
    <lineage>
        <taxon>Bacteria</taxon>
        <taxon>Pseudomonadati</taxon>
        <taxon>Pseudomonadota</taxon>
        <taxon>Alphaproteobacteria</taxon>
        <taxon>Sphingomonadales</taxon>
        <taxon>Erythrobacteraceae</taxon>
        <taxon>Altericroceibacterium</taxon>
    </lineage>
</organism>
<evidence type="ECO:0000256" key="5">
    <source>
        <dbReference type="ARBA" id="ARBA00022960"/>
    </source>
</evidence>
<dbReference type="GO" id="GO:0005886">
    <property type="term" value="C:plasma membrane"/>
    <property type="evidence" value="ECO:0007669"/>
    <property type="project" value="UniProtKB-SubCell"/>
</dbReference>
<evidence type="ECO:0000256" key="4">
    <source>
        <dbReference type="ARBA" id="ARBA00022692"/>
    </source>
</evidence>
<feature type="transmembrane region" description="Helical" evidence="8">
    <location>
        <begin position="118"/>
        <end position="139"/>
    </location>
</feature>
<keyword evidence="3" id="KW-1003">Cell membrane</keyword>
<keyword evidence="5" id="KW-0133">Cell shape</keyword>
<dbReference type="InterPro" id="IPR007227">
    <property type="entry name" value="Cell_shape_determining_MreD"/>
</dbReference>
<evidence type="ECO:0000256" key="1">
    <source>
        <dbReference type="ARBA" id="ARBA00004651"/>
    </source>
</evidence>
<keyword evidence="4 8" id="KW-0812">Transmembrane</keyword>
<evidence type="ECO:0000313" key="9">
    <source>
        <dbReference type="EMBL" id="RKF23422.1"/>
    </source>
</evidence>
<dbReference type="Pfam" id="PF04093">
    <property type="entry name" value="MreD"/>
    <property type="match status" value="1"/>
</dbReference>
<dbReference type="GO" id="GO:0008360">
    <property type="term" value="P:regulation of cell shape"/>
    <property type="evidence" value="ECO:0007669"/>
    <property type="project" value="UniProtKB-KW"/>
</dbReference>